<dbReference type="EMBL" id="KV878687">
    <property type="protein sequence ID" value="OJJ70195.1"/>
    <property type="molecule type" value="Genomic_DNA"/>
</dbReference>
<name>A0A1L9UEW1_ASPBC</name>
<evidence type="ECO:0000313" key="2">
    <source>
        <dbReference type="Proteomes" id="UP000184499"/>
    </source>
</evidence>
<evidence type="ECO:0000313" key="1">
    <source>
        <dbReference type="EMBL" id="OJJ70195.1"/>
    </source>
</evidence>
<dbReference type="GeneID" id="93581462"/>
<protein>
    <submittedName>
        <fullName evidence="1">Uncharacterized protein</fullName>
    </submittedName>
</protein>
<dbReference type="VEuPathDB" id="FungiDB:ASPBRDRAFT_678914"/>
<sequence>MLYQWVNKASSCGVGFGKKMGKYGGPPALSMETRWGNILDRPGTCMGPAASADRSSGSERTLSINVVPRCYDTACCIMLQPTTAVTGIINNCRCLVSESPTWSSHEHASCTPPASFKIVYHTIGHGSS</sequence>
<gene>
    <name evidence="1" type="ORF">ASPBRDRAFT_678914</name>
</gene>
<reference evidence="2" key="1">
    <citation type="journal article" date="2017" name="Genome Biol.">
        <title>Comparative genomics reveals high biological diversity and specific adaptations in the industrially and medically important fungal genus Aspergillus.</title>
        <authorList>
            <person name="de Vries R.P."/>
            <person name="Riley R."/>
            <person name="Wiebenga A."/>
            <person name="Aguilar-Osorio G."/>
            <person name="Amillis S."/>
            <person name="Uchima C.A."/>
            <person name="Anderluh G."/>
            <person name="Asadollahi M."/>
            <person name="Askin M."/>
            <person name="Barry K."/>
            <person name="Battaglia E."/>
            <person name="Bayram O."/>
            <person name="Benocci T."/>
            <person name="Braus-Stromeyer S.A."/>
            <person name="Caldana C."/>
            <person name="Canovas D."/>
            <person name="Cerqueira G.C."/>
            <person name="Chen F."/>
            <person name="Chen W."/>
            <person name="Choi C."/>
            <person name="Clum A."/>
            <person name="Dos Santos R.A."/>
            <person name="Damasio A.R."/>
            <person name="Diallinas G."/>
            <person name="Emri T."/>
            <person name="Fekete E."/>
            <person name="Flipphi M."/>
            <person name="Freyberg S."/>
            <person name="Gallo A."/>
            <person name="Gournas C."/>
            <person name="Habgood R."/>
            <person name="Hainaut M."/>
            <person name="Harispe M.L."/>
            <person name="Henrissat B."/>
            <person name="Hilden K.S."/>
            <person name="Hope R."/>
            <person name="Hossain A."/>
            <person name="Karabika E."/>
            <person name="Karaffa L."/>
            <person name="Karanyi Z."/>
            <person name="Krasevec N."/>
            <person name="Kuo A."/>
            <person name="Kusch H."/>
            <person name="LaButti K."/>
            <person name="Lagendijk E.L."/>
            <person name="Lapidus A."/>
            <person name="Levasseur A."/>
            <person name="Lindquist E."/>
            <person name="Lipzen A."/>
            <person name="Logrieco A.F."/>
            <person name="MacCabe A."/>
            <person name="Maekelae M.R."/>
            <person name="Malavazi I."/>
            <person name="Melin P."/>
            <person name="Meyer V."/>
            <person name="Mielnichuk N."/>
            <person name="Miskei M."/>
            <person name="Molnar A.P."/>
            <person name="Mule G."/>
            <person name="Ngan C.Y."/>
            <person name="Orejas M."/>
            <person name="Orosz E."/>
            <person name="Ouedraogo J.P."/>
            <person name="Overkamp K.M."/>
            <person name="Park H.-S."/>
            <person name="Perrone G."/>
            <person name="Piumi F."/>
            <person name="Punt P.J."/>
            <person name="Ram A.F."/>
            <person name="Ramon A."/>
            <person name="Rauscher S."/>
            <person name="Record E."/>
            <person name="Riano-Pachon D.M."/>
            <person name="Robert V."/>
            <person name="Roehrig J."/>
            <person name="Ruller R."/>
            <person name="Salamov A."/>
            <person name="Salih N.S."/>
            <person name="Samson R.A."/>
            <person name="Sandor E."/>
            <person name="Sanguinetti M."/>
            <person name="Schuetze T."/>
            <person name="Sepcic K."/>
            <person name="Shelest E."/>
            <person name="Sherlock G."/>
            <person name="Sophianopoulou V."/>
            <person name="Squina F.M."/>
            <person name="Sun H."/>
            <person name="Susca A."/>
            <person name="Todd R.B."/>
            <person name="Tsang A."/>
            <person name="Unkles S.E."/>
            <person name="van de Wiele N."/>
            <person name="van Rossen-Uffink D."/>
            <person name="Oliveira J.V."/>
            <person name="Vesth T.C."/>
            <person name="Visser J."/>
            <person name="Yu J.-H."/>
            <person name="Zhou M."/>
            <person name="Andersen M.R."/>
            <person name="Archer D.B."/>
            <person name="Baker S.E."/>
            <person name="Benoit I."/>
            <person name="Brakhage A.A."/>
            <person name="Braus G.H."/>
            <person name="Fischer R."/>
            <person name="Frisvad J.C."/>
            <person name="Goldman G.H."/>
            <person name="Houbraken J."/>
            <person name="Oakley B."/>
            <person name="Pocsi I."/>
            <person name="Scazzocchio C."/>
            <person name="Seiboth B."/>
            <person name="vanKuyk P.A."/>
            <person name="Wortman J."/>
            <person name="Dyer P.S."/>
            <person name="Grigoriev I.V."/>
        </authorList>
    </citation>
    <scope>NUCLEOTIDE SEQUENCE [LARGE SCALE GENOMIC DNA]</scope>
    <source>
        <strain evidence="2">CBS 101740 / IMI 381727 / IBT 21946</strain>
    </source>
</reference>
<organism evidence="1 2">
    <name type="scientific">Aspergillus brasiliensis (strain CBS 101740 / IMI 381727 / IBT 21946)</name>
    <dbReference type="NCBI Taxonomy" id="767769"/>
    <lineage>
        <taxon>Eukaryota</taxon>
        <taxon>Fungi</taxon>
        <taxon>Dikarya</taxon>
        <taxon>Ascomycota</taxon>
        <taxon>Pezizomycotina</taxon>
        <taxon>Eurotiomycetes</taxon>
        <taxon>Eurotiomycetidae</taxon>
        <taxon>Eurotiales</taxon>
        <taxon>Aspergillaceae</taxon>
        <taxon>Aspergillus</taxon>
        <taxon>Aspergillus subgen. Circumdati</taxon>
    </lineage>
</organism>
<accession>A0A1L9UEW1</accession>
<dbReference type="RefSeq" id="XP_067477444.1">
    <property type="nucleotide sequence ID" value="XM_067628974.1"/>
</dbReference>
<dbReference type="AlphaFoldDB" id="A0A1L9UEW1"/>
<proteinExistence type="predicted"/>
<dbReference type="Proteomes" id="UP000184499">
    <property type="component" value="Unassembled WGS sequence"/>
</dbReference>
<keyword evidence="2" id="KW-1185">Reference proteome</keyword>